<dbReference type="GeneID" id="921862"/>
<evidence type="ECO:0000313" key="2">
    <source>
        <dbReference type="EMBL" id="AAK94087.1"/>
    </source>
</evidence>
<proteinExistence type="predicted"/>
<dbReference type="EMBL" id="AF403738">
    <property type="protein sequence ID" value="AAK94087.1"/>
    <property type="molecule type" value="Genomic_DNA"/>
</dbReference>
<dbReference type="KEGG" id="vg:921862"/>
<evidence type="ECO:0000313" key="3">
    <source>
        <dbReference type="Proteomes" id="UP000006635"/>
    </source>
</evidence>
<feature type="region of interest" description="Disordered" evidence="1">
    <location>
        <begin position="45"/>
        <end position="80"/>
    </location>
</feature>
<protein>
    <submittedName>
        <fullName evidence="2">Uncharacterized protein</fullName>
    </submittedName>
</protein>
<name>Q919Q6_NPVCO</name>
<reference evidence="2 3" key="1">
    <citation type="journal article" date="2001" name="J. Virol.">
        <title>Genome sequence of a baculovirus pathogenic for Culex nigripalpus.</title>
        <authorList>
            <person name="Afonso C.L."/>
            <person name="Tulman E.R."/>
            <person name="Lu Z."/>
            <person name="Balinsky C.A."/>
            <person name="Moser B.A."/>
            <person name="Becnel J.J."/>
            <person name="Rock D.L."/>
            <person name="Kutish G.F."/>
        </authorList>
    </citation>
    <scope>NUCLEOTIDE SEQUENCE [LARGE SCALE GENOMIC DNA]</scope>
    <source>
        <strain evidence="3">Isolate Florida/1997</strain>
    </source>
</reference>
<keyword evidence="3" id="KW-1185">Reference proteome</keyword>
<sequence length="80" mass="8725">MDAFTETFLRQRVIINPETKEIEVRAVCSDGVGYTYFTVGQMPHPVTERDVSGGSSNKIPSRSRGSAEPLSGACGYKNQV</sequence>
<dbReference type="RefSeq" id="NP_203313.1">
    <property type="nucleotide sequence ID" value="NC_003084.1"/>
</dbReference>
<dbReference type="Proteomes" id="UP000006635">
    <property type="component" value="Segment"/>
</dbReference>
<organism evidence="2 3">
    <name type="scientific">Culex nigripalpus nucleopolyhedrovirus (isolate Florida/1997)</name>
    <name type="common">CuniNPV</name>
    <dbReference type="NCBI Taxonomy" id="645993"/>
    <lineage>
        <taxon>Viruses</taxon>
        <taxon>Viruses incertae sedis</taxon>
        <taxon>Naldaviricetes</taxon>
        <taxon>Lefavirales</taxon>
        <taxon>Baculoviridae</taxon>
        <taxon>Deltabaculovirus</taxon>
    </lineage>
</organism>
<gene>
    <name evidence="2" type="primary">CUN009</name>
</gene>
<organismHost>
    <name type="scientific">Culex nigripalpus</name>
    <dbReference type="NCBI Taxonomy" id="42429"/>
</organismHost>
<evidence type="ECO:0000256" key="1">
    <source>
        <dbReference type="SAM" id="MobiDB-lite"/>
    </source>
</evidence>
<accession>Q919Q6</accession>
<feature type="compositionally biased region" description="Polar residues" evidence="1">
    <location>
        <begin position="53"/>
        <end position="64"/>
    </location>
</feature>